<feature type="transmembrane region" description="Helical" evidence="1">
    <location>
        <begin position="166"/>
        <end position="183"/>
    </location>
</feature>
<protein>
    <submittedName>
        <fullName evidence="3">DUF4401 domain-containing protein</fullName>
    </submittedName>
</protein>
<feature type="transmembrane region" description="Helical" evidence="1">
    <location>
        <begin position="258"/>
        <end position="276"/>
    </location>
</feature>
<keyword evidence="1" id="KW-0472">Membrane</keyword>
<keyword evidence="1" id="KW-0812">Transmembrane</keyword>
<dbReference type="EMBL" id="RQFM01000027">
    <property type="protein sequence ID" value="TGK79375.1"/>
    <property type="molecule type" value="Genomic_DNA"/>
</dbReference>
<evidence type="ECO:0000313" key="5">
    <source>
        <dbReference type="Proteomes" id="UP000297394"/>
    </source>
</evidence>
<gene>
    <name evidence="3" type="ORF">EHQ23_17350</name>
    <name evidence="4" type="ORF">EHQ26_14200</name>
</gene>
<feature type="transmembrane region" description="Helical" evidence="1">
    <location>
        <begin position="68"/>
        <end position="87"/>
    </location>
</feature>
<dbReference type="OrthoDB" id="328367at2"/>
<dbReference type="Pfam" id="PF14351">
    <property type="entry name" value="DUF4401"/>
    <property type="match status" value="1"/>
</dbReference>
<dbReference type="Proteomes" id="UP000297918">
    <property type="component" value="Unassembled WGS sequence"/>
</dbReference>
<dbReference type="AlphaFoldDB" id="A0A4R9IKU0"/>
<keyword evidence="1" id="KW-1133">Transmembrane helix</keyword>
<feature type="transmembrane region" description="Helical" evidence="1">
    <location>
        <begin position="12"/>
        <end position="33"/>
    </location>
</feature>
<organism evidence="3 5">
    <name type="scientific">Leptospira bourretii</name>
    <dbReference type="NCBI Taxonomy" id="2484962"/>
    <lineage>
        <taxon>Bacteria</taxon>
        <taxon>Pseudomonadati</taxon>
        <taxon>Spirochaetota</taxon>
        <taxon>Spirochaetia</taxon>
        <taxon>Leptospirales</taxon>
        <taxon>Leptospiraceae</taxon>
        <taxon>Leptospira</taxon>
    </lineage>
</organism>
<feature type="transmembrane region" description="Helical" evidence="1">
    <location>
        <begin position="221"/>
        <end position="252"/>
    </location>
</feature>
<evidence type="ECO:0000313" key="4">
    <source>
        <dbReference type="EMBL" id="TGK89581.1"/>
    </source>
</evidence>
<dbReference type="RefSeq" id="WP_135748777.1">
    <property type="nucleotide sequence ID" value="NZ_RQFL01000026.1"/>
</dbReference>
<sequence>MKSYFYIEILSFLGSLLAGGFFLLCLLVLGLLNNYEVDLYLGLFLMILVSVVSFVFNNSKRETVDPVLFSFLNQGFCLFLFGLQKTFQPKDTSFLWSILCFQLIFFFFVSNPIQRFFSPILIFVFASVLLFEYQLLYFFPLLTTVCLCLLLYFSLPKNAPEPFHHLPHSLGISLLLLVGFSFFPELKEIPWVSKSQSVVLLLAGSYLLYKELVPKISNFSFLLFFIFYTLIFIPTIQTPGIITSSFLFLLGFARGYSFLFYLAWVTFFLFYFGFYYDLETTLLEKAKLMIGSSLLFFVAYLFLRFSPMGKRK</sequence>
<evidence type="ECO:0000313" key="3">
    <source>
        <dbReference type="EMBL" id="TGK79375.1"/>
    </source>
</evidence>
<feature type="domain" description="DUF4401" evidence="2">
    <location>
        <begin position="6"/>
        <end position="303"/>
    </location>
</feature>
<evidence type="ECO:0000259" key="2">
    <source>
        <dbReference type="Pfam" id="PF14351"/>
    </source>
</evidence>
<comment type="caution">
    <text evidence="3">The sequence shown here is derived from an EMBL/GenBank/DDBJ whole genome shotgun (WGS) entry which is preliminary data.</text>
</comment>
<feature type="transmembrane region" description="Helical" evidence="1">
    <location>
        <begin position="93"/>
        <end position="109"/>
    </location>
</feature>
<dbReference type="InterPro" id="IPR025513">
    <property type="entry name" value="DUF4401"/>
</dbReference>
<name>A0A4R9IKU0_9LEPT</name>
<feature type="transmembrane region" description="Helical" evidence="1">
    <location>
        <begin position="137"/>
        <end position="154"/>
    </location>
</feature>
<proteinExistence type="predicted"/>
<reference evidence="3 5" key="2">
    <citation type="journal article" date="2019" name="PLoS Negl. Trop. Dis.">
        <title>Revisiting the worldwide diversity of Leptospira species in the environment.</title>
        <authorList>
            <person name="Vincent A.T."/>
            <person name="Schiettekatte O."/>
            <person name="Bourhy P."/>
            <person name="Veyrier F.J."/>
            <person name="Picardeau M."/>
        </authorList>
    </citation>
    <scope>NUCLEOTIDE SEQUENCE [LARGE SCALE GENOMIC DNA]</scope>
    <source>
        <strain evidence="3 5">201800280</strain>
        <strain evidence="4">201800281</strain>
    </source>
</reference>
<accession>A0A4R9IKU0</accession>
<reference evidence="4" key="1">
    <citation type="submission" date="2018-10" db="EMBL/GenBank/DDBJ databases">
        <authorList>
            <person name="Vincent A.T."/>
            <person name="Schiettekatte O."/>
            <person name="Bourhy P."/>
            <person name="Veyrier F.J."/>
            <person name="Picardeau M."/>
        </authorList>
    </citation>
    <scope>NUCLEOTIDE SEQUENCE</scope>
    <source>
        <strain evidence="4">201800281</strain>
    </source>
</reference>
<feature type="transmembrane region" description="Helical" evidence="1">
    <location>
        <begin position="189"/>
        <end position="209"/>
    </location>
</feature>
<evidence type="ECO:0000256" key="1">
    <source>
        <dbReference type="SAM" id="Phobius"/>
    </source>
</evidence>
<feature type="transmembrane region" description="Helical" evidence="1">
    <location>
        <begin position="39"/>
        <end position="56"/>
    </location>
</feature>
<evidence type="ECO:0000313" key="6">
    <source>
        <dbReference type="Proteomes" id="UP000297918"/>
    </source>
</evidence>
<feature type="transmembrane region" description="Helical" evidence="1">
    <location>
        <begin position="288"/>
        <end position="306"/>
    </location>
</feature>
<keyword evidence="6" id="KW-1185">Reference proteome</keyword>
<dbReference type="EMBL" id="RQFL01000026">
    <property type="protein sequence ID" value="TGK89581.1"/>
    <property type="molecule type" value="Genomic_DNA"/>
</dbReference>
<dbReference type="Proteomes" id="UP000297394">
    <property type="component" value="Unassembled WGS sequence"/>
</dbReference>